<dbReference type="PRINTS" id="PR00778">
    <property type="entry name" value="HTHARSR"/>
</dbReference>
<dbReference type="Proteomes" id="UP000326202">
    <property type="component" value="Chromosome"/>
</dbReference>
<evidence type="ECO:0000259" key="1">
    <source>
        <dbReference type="PROSITE" id="PS50987"/>
    </source>
</evidence>
<dbReference type="Gene3D" id="1.10.10.10">
    <property type="entry name" value="Winged helix-like DNA-binding domain superfamily/Winged helix DNA-binding domain"/>
    <property type="match status" value="1"/>
</dbReference>
<reference evidence="2 3" key="1">
    <citation type="submission" date="2019-08" db="EMBL/GenBank/DDBJ databases">
        <title>Hyperibacter terrae gen. nov., sp. nov. and Hyperibacter viscosus sp. nov., two new members in the family Rhodospirillaceae isolated from the rhizosphere of Hypericum perforatum.</title>
        <authorList>
            <person name="Noviana Z."/>
        </authorList>
    </citation>
    <scope>NUCLEOTIDE SEQUENCE [LARGE SCALE GENOMIC DNA]</scope>
    <source>
        <strain evidence="2 3">R5913</strain>
    </source>
</reference>
<dbReference type="RefSeq" id="WP_151175982.1">
    <property type="nucleotide sequence ID" value="NZ_CP042906.1"/>
</dbReference>
<dbReference type="InterPro" id="IPR036390">
    <property type="entry name" value="WH_DNA-bd_sf"/>
</dbReference>
<dbReference type="SMART" id="SM00418">
    <property type="entry name" value="HTH_ARSR"/>
    <property type="match status" value="1"/>
</dbReference>
<dbReference type="NCBIfam" id="NF033788">
    <property type="entry name" value="HTH_metalloreg"/>
    <property type="match status" value="1"/>
</dbReference>
<keyword evidence="3" id="KW-1185">Reference proteome</keyword>
<dbReference type="SUPFAM" id="SSF46785">
    <property type="entry name" value="Winged helix' DNA-binding domain"/>
    <property type="match status" value="1"/>
</dbReference>
<accession>A0A5J6MEF9</accession>
<sequence>MVEQQTAALDTLFRALADPTRRAMLRSLSEGEHSVGELAAPFRMSFAAASKHVKVLEHAGLVRRRVQGRSHLCRLDPQPLAAADEWLRFYEQFWRSSLDALAEALSRPDPETNGGKNG</sequence>
<evidence type="ECO:0000313" key="3">
    <source>
        <dbReference type="Proteomes" id="UP000326202"/>
    </source>
</evidence>
<evidence type="ECO:0000313" key="2">
    <source>
        <dbReference type="EMBL" id="QEX15541.1"/>
    </source>
</evidence>
<dbReference type="Pfam" id="PF12840">
    <property type="entry name" value="HTH_20"/>
    <property type="match status" value="1"/>
</dbReference>
<dbReference type="PROSITE" id="PS50987">
    <property type="entry name" value="HTH_ARSR_2"/>
    <property type="match status" value="1"/>
</dbReference>
<dbReference type="GO" id="GO:0003700">
    <property type="term" value="F:DNA-binding transcription factor activity"/>
    <property type="evidence" value="ECO:0007669"/>
    <property type="project" value="InterPro"/>
</dbReference>
<organism evidence="2 3">
    <name type="scientific">Hypericibacter terrae</name>
    <dbReference type="NCBI Taxonomy" id="2602015"/>
    <lineage>
        <taxon>Bacteria</taxon>
        <taxon>Pseudomonadati</taxon>
        <taxon>Pseudomonadota</taxon>
        <taxon>Alphaproteobacteria</taxon>
        <taxon>Rhodospirillales</taxon>
        <taxon>Dongiaceae</taxon>
        <taxon>Hypericibacter</taxon>
    </lineage>
</organism>
<dbReference type="PANTHER" id="PTHR38600">
    <property type="entry name" value="TRANSCRIPTIONAL REGULATORY PROTEIN"/>
    <property type="match status" value="1"/>
</dbReference>
<gene>
    <name evidence="2" type="ORF">FRZ44_08260</name>
</gene>
<dbReference type="AlphaFoldDB" id="A0A5J6MEF9"/>
<dbReference type="InterPro" id="IPR011991">
    <property type="entry name" value="ArsR-like_HTH"/>
</dbReference>
<protein>
    <submittedName>
        <fullName evidence="2">Transcriptional regulator</fullName>
    </submittedName>
</protein>
<dbReference type="PANTHER" id="PTHR38600:SF2">
    <property type="entry name" value="SLL0088 PROTEIN"/>
    <property type="match status" value="1"/>
</dbReference>
<dbReference type="KEGG" id="htq:FRZ44_08260"/>
<dbReference type="InterPro" id="IPR036388">
    <property type="entry name" value="WH-like_DNA-bd_sf"/>
</dbReference>
<name>A0A5J6MEF9_9PROT</name>
<dbReference type="OrthoDB" id="7210994at2"/>
<dbReference type="EMBL" id="CP042906">
    <property type="protein sequence ID" value="QEX15541.1"/>
    <property type="molecule type" value="Genomic_DNA"/>
</dbReference>
<feature type="domain" description="HTH arsR-type" evidence="1">
    <location>
        <begin position="1"/>
        <end position="95"/>
    </location>
</feature>
<dbReference type="InterPro" id="IPR001845">
    <property type="entry name" value="HTH_ArsR_DNA-bd_dom"/>
</dbReference>
<dbReference type="CDD" id="cd00090">
    <property type="entry name" value="HTH_ARSR"/>
    <property type="match status" value="1"/>
</dbReference>
<proteinExistence type="predicted"/>